<comment type="caution">
    <text evidence="2">The sequence shown here is derived from an EMBL/GenBank/DDBJ whole genome shotgun (WGS) entry which is preliminary data.</text>
</comment>
<evidence type="ECO:0000313" key="2">
    <source>
        <dbReference type="EMBL" id="GKV12394.1"/>
    </source>
</evidence>
<keyword evidence="3" id="KW-1185">Reference proteome</keyword>
<dbReference type="EMBL" id="BPVZ01000036">
    <property type="protein sequence ID" value="GKV12394.1"/>
    <property type="molecule type" value="Genomic_DNA"/>
</dbReference>
<feature type="compositionally biased region" description="Low complexity" evidence="1">
    <location>
        <begin position="82"/>
        <end position="101"/>
    </location>
</feature>
<dbReference type="AlphaFoldDB" id="A0AAV5JCW1"/>
<name>A0AAV5JCW1_9ROSI</name>
<evidence type="ECO:0000256" key="1">
    <source>
        <dbReference type="SAM" id="MobiDB-lite"/>
    </source>
</evidence>
<feature type="region of interest" description="Disordered" evidence="1">
    <location>
        <begin position="33"/>
        <end position="148"/>
    </location>
</feature>
<feature type="compositionally biased region" description="Polar residues" evidence="1">
    <location>
        <begin position="54"/>
        <end position="64"/>
    </location>
</feature>
<reference evidence="2 3" key="1">
    <citation type="journal article" date="2021" name="Commun. Biol.">
        <title>The genome of Shorea leprosula (Dipterocarpaceae) highlights the ecological relevance of drought in aseasonal tropical rainforests.</title>
        <authorList>
            <person name="Ng K.K.S."/>
            <person name="Kobayashi M.J."/>
            <person name="Fawcett J.A."/>
            <person name="Hatakeyama M."/>
            <person name="Paape T."/>
            <person name="Ng C.H."/>
            <person name="Ang C.C."/>
            <person name="Tnah L.H."/>
            <person name="Lee C.T."/>
            <person name="Nishiyama T."/>
            <person name="Sese J."/>
            <person name="O'Brien M.J."/>
            <person name="Copetti D."/>
            <person name="Mohd Noor M.I."/>
            <person name="Ong R.C."/>
            <person name="Putra M."/>
            <person name="Sireger I.Z."/>
            <person name="Indrioko S."/>
            <person name="Kosugi Y."/>
            <person name="Izuno A."/>
            <person name="Isagi Y."/>
            <person name="Lee S.L."/>
            <person name="Shimizu K.K."/>
        </authorList>
    </citation>
    <scope>NUCLEOTIDE SEQUENCE [LARGE SCALE GENOMIC DNA]</scope>
    <source>
        <strain evidence="2">214</strain>
    </source>
</reference>
<sequence length="148" mass="15760">MVSVPFLAADGDMSETAFLLTRASRLGVETLTCSKQRASRRSAASREQVGVVQQAESKSAQCSKQRGVRHSAASREGSGTVQQAGSKSGTSSKSSTVQQVQHSAASSKEQVRHSAASNREQVRHRQQATENKSGTSSKRRDKVQQSAG</sequence>
<gene>
    <name evidence="2" type="ORF">SLEP1_g23542</name>
</gene>
<accession>A0AAV5JCW1</accession>
<dbReference type="Proteomes" id="UP001054252">
    <property type="component" value="Unassembled WGS sequence"/>
</dbReference>
<organism evidence="2 3">
    <name type="scientific">Rubroshorea leprosula</name>
    <dbReference type="NCBI Taxonomy" id="152421"/>
    <lineage>
        <taxon>Eukaryota</taxon>
        <taxon>Viridiplantae</taxon>
        <taxon>Streptophyta</taxon>
        <taxon>Embryophyta</taxon>
        <taxon>Tracheophyta</taxon>
        <taxon>Spermatophyta</taxon>
        <taxon>Magnoliopsida</taxon>
        <taxon>eudicotyledons</taxon>
        <taxon>Gunneridae</taxon>
        <taxon>Pentapetalae</taxon>
        <taxon>rosids</taxon>
        <taxon>malvids</taxon>
        <taxon>Malvales</taxon>
        <taxon>Dipterocarpaceae</taxon>
        <taxon>Rubroshorea</taxon>
    </lineage>
</organism>
<proteinExistence type="predicted"/>
<evidence type="ECO:0000313" key="3">
    <source>
        <dbReference type="Proteomes" id="UP001054252"/>
    </source>
</evidence>
<protein>
    <submittedName>
        <fullName evidence="2">Uncharacterized protein</fullName>
    </submittedName>
</protein>